<keyword evidence="2" id="KW-0547">Nucleotide-binding</keyword>
<dbReference type="InterPro" id="IPR001482">
    <property type="entry name" value="T2SS/T4SS_dom"/>
</dbReference>
<dbReference type="InterPro" id="IPR037257">
    <property type="entry name" value="T2SS_E_N_sf"/>
</dbReference>
<keyword evidence="3" id="KW-0067">ATP-binding</keyword>
<dbReference type="InterPro" id="IPR027417">
    <property type="entry name" value="P-loop_NTPase"/>
</dbReference>
<name>A0A0K8P2Q6_PISS1</name>
<comment type="caution">
    <text evidence="5">The sequence shown here is derived from an EMBL/GenBank/DDBJ whole genome shotgun (WGS) entry which is preliminary data.</text>
</comment>
<dbReference type="GO" id="GO:0005524">
    <property type="term" value="F:ATP binding"/>
    <property type="evidence" value="ECO:0007669"/>
    <property type="project" value="UniProtKB-KW"/>
</dbReference>
<dbReference type="CDD" id="cd01129">
    <property type="entry name" value="PulE-GspE-like"/>
    <property type="match status" value="1"/>
</dbReference>
<evidence type="ECO:0000313" key="5">
    <source>
        <dbReference type="EMBL" id="GAP36911.1"/>
    </source>
</evidence>
<dbReference type="EMBL" id="BBYR01000039">
    <property type="protein sequence ID" value="GAP36911.1"/>
    <property type="molecule type" value="Genomic_DNA"/>
</dbReference>
<accession>A0A0K8P2Q6</accession>
<dbReference type="InterPro" id="IPR007831">
    <property type="entry name" value="T2SS_GspE_N"/>
</dbReference>
<dbReference type="RefSeq" id="WP_082368366.1">
    <property type="nucleotide sequence ID" value="NZ_BBYR01000039.1"/>
</dbReference>
<dbReference type="GO" id="GO:0005886">
    <property type="term" value="C:plasma membrane"/>
    <property type="evidence" value="ECO:0007669"/>
    <property type="project" value="TreeGrafter"/>
</dbReference>
<dbReference type="Gene3D" id="3.30.300.160">
    <property type="entry name" value="Type II secretion system, protein E, N-terminal domain"/>
    <property type="match status" value="1"/>
</dbReference>
<dbReference type="Pfam" id="PF05157">
    <property type="entry name" value="MshEN"/>
    <property type="match status" value="1"/>
</dbReference>
<evidence type="ECO:0000256" key="1">
    <source>
        <dbReference type="ARBA" id="ARBA00006611"/>
    </source>
</evidence>
<dbReference type="Gene3D" id="3.40.50.300">
    <property type="entry name" value="P-loop containing nucleotide triphosphate hydrolases"/>
    <property type="match status" value="1"/>
</dbReference>
<dbReference type="SUPFAM" id="SSF52540">
    <property type="entry name" value="P-loop containing nucleoside triphosphate hydrolases"/>
    <property type="match status" value="1"/>
</dbReference>
<organism evidence="5 6">
    <name type="scientific">Piscinibacter sakaiensis</name>
    <name type="common">Ideonella sakaiensis</name>
    <dbReference type="NCBI Taxonomy" id="1547922"/>
    <lineage>
        <taxon>Bacteria</taxon>
        <taxon>Pseudomonadati</taxon>
        <taxon>Pseudomonadota</taxon>
        <taxon>Betaproteobacteria</taxon>
        <taxon>Burkholderiales</taxon>
        <taxon>Sphaerotilaceae</taxon>
        <taxon>Piscinibacter</taxon>
    </lineage>
</organism>
<evidence type="ECO:0000256" key="3">
    <source>
        <dbReference type="ARBA" id="ARBA00022840"/>
    </source>
</evidence>
<reference evidence="5 6" key="2">
    <citation type="journal article" date="2016" name="Science">
        <title>A bacterium that degrades and assimilates poly(ethylene terephthalate).</title>
        <authorList>
            <person name="Yoshida S."/>
            <person name="Hiraga K."/>
            <person name="Takehana T."/>
            <person name="Taniguchi I."/>
            <person name="Yamaji H."/>
            <person name="Maeda Y."/>
            <person name="Toyohara K."/>
            <person name="Miyamoto K."/>
            <person name="Kimura Y."/>
            <person name="Oda K."/>
        </authorList>
    </citation>
    <scope>NUCLEOTIDE SEQUENCE [LARGE SCALE GENOMIC DNA]</scope>
    <source>
        <strain evidence="6">NBRC 110686 / TISTR 2288 / 201-F6</strain>
    </source>
</reference>
<gene>
    <name evidence="5" type="ORF">ISF6_2751</name>
</gene>
<dbReference type="AlphaFoldDB" id="A0A0K8P2Q6"/>
<dbReference type="PANTHER" id="PTHR30258:SF1">
    <property type="entry name" value="PROTEIN TRANSPORT PROTEIN HOFB HOMOLOG"/>
    <property type="match status" value="1"/>
</dbReference>
<dbReference type="Gene3D" id="3.30.450.90">
    <property type="match status" value="1"/>
</dbReference>
<dbReference type="GO" id="GO:0016887">
    <property type="term" value="F:ATP hydrolysis activity"/>
    <property type="evidence" value="ECO:0007669"/>
    <property type="project" value="TreeGrafter"/>
</dbReference>
<dbReference type="SUPFAM" id="SSF160246">
    <property type="entry name" value="EspE N-terminal domain-like"/>
    <property type="match status" value="2"/>
</dbReference>
<dbReference type="Proteomes" id="UP000037660">
    <property type="component" value="Unassembled WGS sequence"/>
</dbReference>
<evidence type="ECO:0000256" key="2">
    <source>
        <dbReference type="ARBA" id="ARBA00022741"/>
    </source>
</evidence>
<protein>
    <submittedName>
        <fullName evidence="5">ATPase PilB</fullName>
    </submittedName>
</protein>
<dbReference type="STRING" id="1547922.ISF6_2751"/>
<evidence type="ECO:0000313" key="6">
    <source>
        <dbReference type="Proteomes" id="UP000037660"/>
    </source>
</evidence>
<dbReference type="Pfam" id="PF00437">
    <property type="entry name" value="T2SSE"/>
    <property type="match status" value="1"/>
</dbReference>
<feature type="domain" description="Bacterial type II secretion system protein E" evidence="4">
    <location>
        <begin position="663"/>
        <end position="677"/>
    </location>
</feature>
<proteinExistence type="inferred from homology"/>
<evidence type="ECO:0000259" key="4">
    <source>
        <dbReference type="PROSITE" id="PS00662"/>
    </source>
</evidence>
<dbReference type="PROSITE" id="PS00662">
    <property type="entry name" value="T2SP_E"/>
    <property type="match status" value="1"/>
</dbReference>
<sequence>MSNPSNVLQWEVVDPRTAAAGGPLSLVPDDAADAGAVASAPAPLSDKISREPFRWPTPPFACYPGPDKFMQQQPCEIEGNNGTRTRGRLTFFVPEESVLHVQIPPARTTLPLKFEHFRSVLLPTPLAPLPTDRSDPHAEILAQRPVSHYRVVLQGGKLVEGRTIGHIESPYGLFVFPPLDENGRVSRLFFPLGAYTGYEVGERIGEVLVEQHAATAQDVDAAVDRQQQLRNQKIGDILVAKQIVTPEQLVEAVEQQAKMPIIRIGEALTSLGMITDAQLKDALAQQQQDRNVPLGELLVRMGIVSPEDLQTALARKMGYPLVDIEVFPVETGALKLLSYQVAHRLKLLPLLIREGRLMVAMDDPARRRSAVDEAEFFAQQKVVPVLAKCRSIDAVLRREYARIGDTAGSSGDDDLPEIESLAADGGKVTDQLLETLEKEGQEHADDADENQIEQSDNSLVRLINNMIIEAHRDGVSDIHVESYPGKQKVRIRFRKDGLMSTYLELPSTYRAALVARIKIMCDLDISERRKPQDGKINFSKFVAGHRLELRVATIPTNNNLEDVVMRILASAKPMPVDDLGMSEYNLRELKLAVERPYGMVLCVGPTGSGKTTTLHSVLSFINVPERKIWTAEDPVEISQPGLRQVQVNPKIDWTFAKALRAFLRADPDVIMVGEIRDKETSTMAVEASLTGHLVLSTLHTNSAPETVTRLLDMGMDPFNFADSLLAVLAQRLVRRVCKSCRVAEEASPTDINEWLDDYMHAFGHGEPPVARDEVLAGWLSRHGQDGRLVRWHAPGCKRCNETGYKGRAGLHELMVVSRAIRRQIQTGARAEELQTTAMAEGMRTLRQDGIDKMLAGITTMEEVRSTSNG</sequence>
<dbReference type="PANTHER" id="PTHR30258">
    <property type="entry name" value="TYPE II SECRETION SYSTEM PROTEIN GSPE-RELATED"/>
    <property type="match status" value="1"/>
</dbReference>
<reference evidence="6" key="1">
    <citation type="submission" date="2015-07" db="EMBL/GenBank/DDBJ databases">
        <title>Discovery of a poly(ethylene terephthalate assimilation.</title>
        <authorList>
            <person name="Yoshida S."/>
            <person name="Hiraga K."/>
            <person name="Takehana T."/>
            <person name="Taniguchi I."/>
            <person name="Yamaji H."/>
            <person name="Maeda Y."/>
            <person name="Toyohara K."/>
            <person name="Miyamoto K."/>
            <person name="Kimura Y."/>
            <person name="Oda K."/>
        </authorList>
    </citation>
    <scope>NUCLEOTIDE SEQUENCE [LARGE SCALE GENOMIC DNA]</scope>
    <source>
        <strain evidence="6">NBRC 110686 / TISTR 2288 / 201-F6</strain>
    </source>
</reference>
<comment type="similarity">
    <text evidence="1">Belongs to the GSP E family.</text>
</comment>
<keyword evidence="6" id="KW-1185">Reference proteome</keyword>